<dbReference type="VEuPathDB" id="MicrosporidiaDB:CWI39_3670p0010"/>
<dbReference type="AlphaFoldDB" id="A0A4Q9KPL3"/>
<gene>
    <name evidence="1" type="ORF">CWI39_3670p0010</name>
</gene>
<organism evidence="1 2">
    <name type="scientific">Hamiltosporidium magnivora</name>
    <dbReference type="NCBI Taxonomy" id="148818"/>
    <lineage>
        <taxon>Eukaryota</taxon>
        <taxon>Fungi</taxon>
        <taxon>Fungi incertae sedis</taxon>
        <taxon>Microsporidia</taxon>
        <taxon>Dubosqiidae</taxon>
        <taxon>Hamiltosporidium</taxon>
    </lineage>
</organism>
<accession>A0A4Q9KPL3</accession>
<protein>
    <submittedName>
        <fullName evidence="1">Uncharacterized protein</fullName>
    </submittedName>
</protein>
<comment type="caution">
    <text evidence="1">The sequence shown here is derived from an EMBL/GenBank/DDBJ whole genome shotgun (WGS) entry which is preliminary data.</text>
</comment>
<evidence type="ECO:0000313" key="2">
    <source>
        <dbReference type="Proteomes" id="UP000293045"/>
    </source>
</evidence>
<evidence type="ECO:0000313" key="1">
    <source>
        <dbReference type="EMBL" id="TBT96542.1"/>
    </source>
</evidence>
<feature type="non-terminal residue" evidence="1">
    <location>
        <position position="1"/>
    </location>
</feature>
<reference evidence="1 2" key="1">
    <citation type="submission" date="2017-12" db="EMBL/GenBank/DDBJ databases">
        <authorList>
            <person name="Pombert J.-F."/>
            <person name="Haag K.L."/>
            <person name="Ebert D."/>
        </authorList>
    </citation>
    <scope>NUCLEOTIDE SEQUENCE [LARGE SCALE GENOMIC DNA]</scope>
    <source>
        <strain evidence="1">IL-BN-2</strain>
    </source>
</reference>
<name>A0A4Q9KPL3_9MICR</name>
<dbReference type="EMBL" id="PIXR01003670">
    <property type="protein sequence ID" value="TBT96542.1"/>
    <property type="molecule type" value="Genomic_DNA"/>
</dbReference>
<sequence length="227" mass="25914">KDIVEGVSYKDIVEGVSKGTCNYKGVINSTNKQHPVNNITDTYHPLNDSTDTYHPVNNSTDNTPSYNWLFTYYDILKDKLKGKEYEIINNKEITSKNKKDYKGFTNKGLDSHDINKGFINKELTSNYNKDTNKDNKGLINKELTSNDINNQSCKLSPFSIKVRFYKAIVVEEGVNYSNIDNVCYLLIKEVKSSNKKEWVWVVNKGVIDKVYVSSIKGCYYSVVGEVL</sequence>
<dbReference type="Proteomes" id="UP000293045">
    <property type="component" value="Unassembled WGS sequence"/>
</dbReference>
<proteinExistence type="predicted"/>